<dbReference type="PROSITE" id="PS51724">
    <property type="entry name" value="SPOR"/>
    <property type="match status" value="1"/>
</dbReference>
<reference evidence="9 10" key="1">
    <citation type="submission" date="2024-01" db="EMBL/GenBank/DDBJ databases">
        <title>Uliginosibacterium soil sp. nov.</title>
        <authorList>
            <person name="Lv Y."/>
        </authorList>
    </citation>
    <scope>NUCLEOTIDE SEQUENCE [LARGE SCALE GENOMIC DNA]</scope>
    <source>
        <strain evidence="9 10">H3</strain>
    </source>
</reference>
<dbReference type="InterPro" id="IPR007730">
    <property type="entry name" value="SPOR-like_dom"/>
</dbReference>
<evidence type="ECO:0000256" key="2">
    <source>
        <dbReference type="ARBA" id="ARBA00023239"/>
    </source>
</evidence>
<feature type="signal peptide" evidence="7">
    <location>
        <begin position="1"/>
        <end position="21"/>
    </location>
</feature>
<comment type="similarity">
    <text evidence="4 5">Belongs to the RlpA family.</text>
</comment>
<keyword evidence="4" id="KW-1003">Cell membrane</keyword>
<dbReference type="InterPro" id="IPR012997">
    <property type="entry name" value="RplA"/>
</dbReference>
<evidence type="ECO:0000256" key="7">
    <source>
        <dbReference type="SAM" id="SignalP"/>
    </source>
</evidence>
<dbReference type="Pfam" id="PF05036">
    <property type="entry name" value="SPOR"/>
    <property type="match status" value="1"/>
</dbReference>
<comment type="subcellular location">
    <subcellularLocation>
        <location evidence="4">Cell membrane</location>
        <topology evidence="4">Lipid-anchor</topology>
    </subcellularLocation>
</comment>
<comment type="function">
    <text evidence="4">Lytic transglycosylase with a strong preference for naked glycan strands that lack stem peptides.</text>
</comment>
<dbReference type="SUPFAM" id="SSF50685">
    <property type="entry name" value="Barwin-like endoglucanases"/>
    <property type="match status" value="1"/>
</dbReference>
<keyword evidence="10" id="KW-1185">Reference proteome</keyword>
<evidence type="ECO:0000313" key="10">
    <source>
        <dbReference type="Proteomes" id="UP001331561"/>
    </source>
</evidence>
<dbReference type="InterPro" id="IPR009009">
    <property type="entry name" value="RlpA-like_DPBB"/>
</dbReference>
<dbReference type="NCBIfam" id="TIGR00413">
    <property type="entry name" value="rlpA"/>
    <property type="match status" value="1"/>
</dbReference>
<keyword evidence="4" id="KW-0449">Lipoprotein</keyword>
<dbReference type="PANTHER" id="PTHR34183">
    <property type="entry name" value="ENDOLYTIC PEPTIDOGLYCAN TRANSGLYCOSYLASE RLPA"/>
    <property type="match status" value="1"/>
</dbReference>
<dbReference type="Proteomes" id="UP001331561">
    <property type="component" value="Unassembled WGS sequence"/>
</dbReference>
<dbReference type="Gene3D" id="3.30.70.1070">
    <property type="entry name" value="Sporulation related repeat"/>
    <property type="match status" value="1"/>
</dbReference>
<accession>A0ABU6JZG8</accession>
<keyword evidence="4" id="KW-0472">Membrane</keyword>
<keyword evidence="3 4" id="KW-0961">Cell wall biogenesis/degradation</keyword>
<dbReference type="SUPFAM" id="SSF110997">
    <property type="entry name" value="Sporulation related repeat"/>
    <property type="match status" value="1"/>
</dbReference>
<dbReference type="CDD" id="cd22268">
    <property type="entry name" value="DPBB_RlpA-like"/>
    <property type="match status" value="1"/>
</dbReference>
<dbReference type="InterPro" id="IPR036680">
    <property type="entry name" value="SPOR-like_sf"/>
</dbReference>
<dbReference type="Pfam" id="PF03330">
    <property type="entry name" value="DPBB_1"/>
    <property type="match status" value="1"/>
</dbReference>
<dbReference type="RefSeq" id="WP_327597789.1">
    <property type="nucleotide sequence ID" value="NZ_JAYXHS010000001.1"/>
</dbReference>
<gene>
    <name evidence="4" type="primary">rlpA</name>
    <name evidence="9" type="ORF">VVD49_03765</name>
</gene>
<evidence type="ECO:0000256" key="4">
    <source>
        <dbReference type="HAMAP-Rule" id="MF_02071"/>
    </source>
</evidence>
<dbReference type="HAMAP" id="MF_02071">
    <property type="entry name" value="RlpA"/>
    <property type="match status" value="1"/>
</dbReference>
<keyword evidence="2 4" id="KW-0456">Lyase</keyword>
<dbReference type="PANTHER" id="PTHR34183:SF1">
    <property type="entry name" value="ENDOLYTIC PEPTIDOGLYCAN TRANSGLYCOSYLASE RLPA"/>
    <property type="match status" value="1"/>
</dbReference>
<evidence type="ECO:0000256" key="5">
    <source>
        <dbReference type="RuleBase" id="RU003495"/>
    </source>
</evidence>
<evidence type="ECO:0000259" key="8">
    <source>
        <dbReference type="PROSITE" id="PS51724"/>
    </source>
</evidence>
<dbReference type="InterPro" id="IPR036908">
    <property type="entry name" value="RlpA-like_sf"/>
</dbReference>
<feature type="region of interest" description="Disordered" evidence="6">
    <location>
        <begin position="24"/>
        <end position="90"/>
    </location>
</feature>
<sequence>MRAHCRKLLPAAMTILLAACAGTPTTDVDSHATRPPAPTAQPGDTRPVPAAPAPMPSVTRKGGGYYKDDGPGDNPPPDMASIPDADPKLEPLHRFANRPYAALGQNYVPRQELTPYKEIGIASWYGRRFHGARTSSGERYDMYGMTAAHPTLPIPSYARVTNVANGKTVVVRINDRGPFHNDRVIDLSYTAAWKLGYVSKGSTRVEVEAIVPEGVTVIGKSAPPAPNVVTATPLPQEVAVVSPAPAPTASGTGQAVLAPPVAEVAAPPVSTPPAGIYLQLGAFSSNRNAEDFRAYALQELGNLKQQLFVVEDQERFRLQLGPFSSADAAREMSDRVAGRLKLKPFVVQR</sequence>
<keyword evidence="1 7" id="KW-0732">Signal</keyword>
<name>A0ABU6JZG8_9RHOO</name>
<evidence type="ECO:0000313" key="9">
    <source>
        <dbReference type="EMBL" id="MEC5384822.1"/>
    </source>
</evidence>
<feature type="domain" description="SPOR" evidence="8">
    <location>
        <begin position="270"/>
        <end position="349"/>
    </location>
</feature>
<dbReference type="Gene3D" id="2.40.40.10">
    <property type="entry name" value="RlpA-like domain"/>
    <property type="match status" value="1"/>
</dbReference>
<dbReference type="EMBL" id="JAYXHS010000001">
    <property type="protein sequence ID" value="MEC5384822.1"/>
    <property type="molecule type" value="Genomic_DNA"/>
</dbReference>
<dbReference type="PROSITE" id="PS51257">
    <property type="entry name" value="PROKAR_LIPOPROTEIN"/>
    <property type="match status" value="1"/>
</dbReference>
<evidence type="ECO:0000256" key="3">
    <source>
        <dbReference type="ARBA" id="ARBA00023316"/>
    </source>
</evidence>
<dbReference type="EC" id="4.2.2.-" evidence="4"/>
<organism evidence="9 10">
    <name type="scientific">Uliginosibacterium silvisoli</name>
    <dbReference type="NCBI Taxonomy" id="3114758"/>
    <lineage>
        <taxon>Bacteria</taxon>
        <taxon>Pseudomonadati</taxon>
        <taxon>Pseudomonadota</taxon>
        <taxon>Betaproteobacteria</taxon>
        <taxon>Rhodocyclales</taxon>
        <taxon>Zoogloeaceae</taxon>
        <taxon>Uliginosibacterium</taxon>
    </lineage>
</organism>
<keyword evidence="4" id="KW-0564">Palmitate</keyword>
<feature type="chain" id="PRO_5045136845" description="Endolytic peptidoglycan transglycosylase RlpA" evidence="7">
    <location>
        <begin position="22"/>
        <end position="349"/>
    </location>
</feature>
<evidence type="ECO:0000256" key="6">
    <source>
        <dbReference type="SAM" id="MobiDB-lite"/>
    </source>
</evidence>
<comment type="caution">
    <text evidence="9">The sequence shown here is derived from an EMBL/GenBank/DDBJ whole genome shotgun (WGS) entry which is preliminary data.</text>
</comment>
<evidence type="ECO:0000256" key="1">
    <source>
        <dbReference type="ARBA" id="ARBA00022729"/>
    </source>
</evidence>
<dbReference type="InterPro" id="IPR034718">
    <property type="entry name" value="RlpA"/>
</dbReference>
<protein>
    <recommendedName>
        <fullName evidence="4">Endolytic peptidoglycan transglycosylase RlpA</fullName>
        <ecNumber evidence="4">4.2.2.-</ecNumber>
    </recommendedName>
</protein>
<proteinExistence type="inferred from homology"/>